<sequence>MRASVQLFSRPSFFSLLLGSLLVYSLFISKMDRDWIDRSDDLRDILYGMSDEDQIAEDEVFQSDDDAFDIDSDIKKIFAPDSDDLGWGQTPATTHCAPLRPAYADTGRADEEAPAQVLCVCKHQTPTKKEKRHYF</sequence>
<proteinExistence type="predicted"/>
<name>A0A1B6G0L2_9HEMI</name>
<protein>
    <submittedName>
        <fullName evidence="2">Uncharacterized protein</fullName>
    </submittedName>
</protein>
<feature type="transmembrane region" description="Helical" evidence="1">
    <location>
        <begin position="12"/>
        <end position="29"/>
    </location>
</feature>
<keyword evidence="1" id="KW-0472">Membrane</keyword>
<keyword evidence="1" id="KW-1133">Transmembrane helix</keyword>
<keyword evidence="1" id="KW-0812">Transmembrane</keyword>
<reference evidence="2" key="1">
    <citation type="submission" date="2015-11" db="EMBL/GenBank/DDBJ databases">
        <title>De novo transcriptome assembly of four potential Pierce s Disease insect vectors from Arizona vineyards.</title>
        <authorList>
            <person name="Tassone E.E."/>
        </authorList>
    </citation>
    <scope>NUCLEOTIDE SEQUENCE</scope>
</reference>
<organism evidence="2">
    <name type="scientific">Cuerna arida</name>
    <dbReference type="NCBI Taxonomy" id="1464854"/>
    <lineage>
        <taxon>Eukaryota</taxon>
        <taxon>Metazoa</taxon>
        <taxon>Ecdysozoa</taxon>
        <taxon>Arthropoda</taxon>
        <taxon>Hexapoda</taxon>
        <taxon>Insecta</taxon>
        <taxon>Pterygota</taxon>
        <taxon>Neoptera</taxon>
        <taxon>Paraneoptera</taxon>
        <taxon>Hemiptera</taxon>
        <taxon>Auchenorrhyncha</taxon>
        <taxon>Membracoidea</taxon>
        <taxon>Cicadellidae</taxon>
        <taxon>Cicadellinae</taxon>
        <taxon>Proconiini</taxon>
        <taxon>Cuerna</taxon>
    </lineage>
</organism>
<evidence type="ECO:0000256" key="1">
    <source>
        <dbReference type="SAM" id="Phobius"/>
    </source>
</evidence>
<accession>A0A1B6G0L2</accession>
<gene>
    <name evidence="2" type="ORF">g.31770</name>
</gene>
<dbReference type="AlphaFoldDB" id="A0A1B6G0L2"/>
<dbReference type="EMBL" id="GECZ01013804">
    <property type="protein sequence ID" value="JAS55965.1"/>
    <property type="molecule type" value="Transcribed_RNA"/>
</dbReference>
<evidence type="ECO:0000313" key="2">
    <source>
        <dbReference type="EMBL" id="JAS55965.1"/>
    </source>
</evidence>